<sequence>MPEREKVALAKAVIVHGYMANPSAHWFPWLGRALEQRGLDVTIAAMPESQAPRPDVWAETLQVLLPEPDETTLFIGHSLGCITLLRHLSRLPAGARIGGYVLVSGFDRPLPNLPDLDDFTTEPLDYDALKRMTDVRLSIYSDNDTIVDPAYSRALAAALNTAEIERPGAGHFLASEGVTELPEIVDRLPLPQAVA</sequence>
<organism evidence="1 2">
    <name type="scientific">Xaviernesmea rhizosphaerae</name>
    <dbReference type="NCBI Taxonomy" id="1672749"/>
    <lineage>
        <taxon>Bacteria</taxon>
        <taxon>Pseudomonadati</taxon>
        <taxon>Pseudomonadota</taxon>
        <taxon>Alphaproteobacteria</taxon>
        <taxon>Hyphomicrobiales</taxon>
        <taxon>Rhizobiaceae</taxon>
        <taxon>Rhizobium/Agrobacterium group</taxon>
        <taxon>Xaviernesmea</taxon>
    </lineage>
</organism>
<dbReference type="Pfam" id="PF06821">
    <property type="entry name" value="Ser_hydrolase"/>
    <property type="match status" value="1"/>
</dbReference>
<dbReference type="EMBL" id="MKIO01000048">
    <property type="protein sequence ID" value="OLP52493.1"/>
    <property type="molecule type" value="Genomic_DNA"/>
</dbReference>
<dbReference type="AlphaFoldDB" id="A0A1Q9AC91"/>
<evidence type="ECO:0000313" key="1">
    <source>
        <dbReference type="EMBL" id="OLP52493.1"/>
    </source>
</evidence>
<dbReference type="InterPro" id="IPR029058">
    <property type="entry name" value="AB_hydrolase_fold"/>
</dbReference>
<dbReference type="OrthoDB" id="9804993at2"/>
<proteinExistence type="predicted"/>
<evidence type="ECO:0008006" key="3">
    <source>
        <dbReference type="Google" id="ProtNLM"/>
    </source>
</evidence>
<dbReference type="GO" id="GO:0016787">
    <property type="term" value="F:hydrolase activity"/>
    <property type="evidence" value="ECO:0007669"/>
    <property type="project" value="InterPro"/>
</dbReference>
<dbReference type="Proteomes" id="UP000186143">
    <property type="component" value="Unassembled WGS sequence"/>
</dbReference>
<evidence type="ECO:0000313" key="2">
    <source>
        <dbReference type="Proteomes" id="UP000186143"/>
    </source>
</evidence>
<dbReference type="SUPFAM" id="SSF53474">
    <property type="entry name" value="alpha/beta-Hydrolases"/>
    <property type="match status" value="1"/>
</dbReference>
<protein>
    <recommendedName>
        <fullName evidence="3">Serine hydrolase family protein</fullName>
    </recommendedName>
</protein>
<reference evidence="1 2" key="1">
    <citation type="submission" date="2016-09" db="EMBL/GenBank/DDBJ databases">
        <title>Rhizobium sp. nov., a novel species isolated from the rice rhizosphere.</title>
        <authorList>
            <person name="Zhao J."/>
            <person name="Zhang X."/>
        </authorList>
    </citation>
    <scope>NUCLEOTIDE SEQUENCE [LARGE SCALE GENOMIC DNA]</scope>
    <source>
        <strain evidence="1 2">MH17</strain>
    </source>
</reference>
<dbReference type="PANTHER" id="PTHR15394:SF3">
    <property type="entry name" value="SERINE HYDROLASE RBBP9"/>
    <property type="match status" value="1"/>
</dbReference>
<gene>
    <name evidence="1" type="ORF">BJF92_02660</name>
</gene>
<comment type="caution">
    <text evidence="1">The sequence shown here is derived from an EMBL/GenBank/DDBJ whole genome shotgun (WGS) entry which is preliminary data.</text>
</comment>
<dbReference type="Gene3D" id="3.40.50.1820">
    <property type="entry name" value="alpha/beta hydrolase"/>
    <property type="match status" value="1"/>
</dbReference>
<dbReference type="RefSeq" id="WP_075637316.1">
    <property type="nucleotide sequence ID" value="NZ_MKIO01000048.1"/>
</dbReference>
<name>A0A1Q9AC91_9HYPH</name>
<dbReference type="PANTHER" id="PTHR15394">
    <property type="entry name" value="SERINE HYDROLASE RBBP9"/>
    <property type="match status" value="1"/>
</dbReference>
<dbReference type="InterPro" id="IPR010662">
    <property type="entry name" value="RBBP9/YdeN"/>
</dbReference>
<accession>A0A1Q9AC91</accession>